<dbReference type="EMBL" id="GBXM01029203">
    <property type="protein sequence ID" value="JAH79374.1"/>
    <property type="molecule type" value="Transcribed_RNA"/>
</dbReference>
<dbReference type="AlphaFoldDB" id="A0A0E9UR89"/>
<sequence>MLCEASLFFPVHLVIQCSAPHSPCCFRLLL</sequence>
<name>A0A0E9UR89_ANGAN</name>
<reference evidence="1" key="1">
    <citation type="submission" date="2014-11" db="EMBL/GenBank/DDBJ databases">
        <authorList>
            <person name="Amaro Gonzalez C."/>
        </authorList>
    </citation>
    <scope>NUCLEOTIDE SEQUENCE</scope>
</reference>
<proteinExistence type="predicted"/>
<dbReference type="EMBL" id="GBXM01040193">
    <property type="protein sequence ID" value="JAH68384.1"/>
    <property type="molecule type" value="Transcribed_RNA"/>
</dbReference>
<protein>
    <submittedName>
        <fullName evidence="1">Uncharacterized protein</fullName>
    </submittedName>
</protein>
<organism evidence="1">
    <name type="scientific">Anguilla anguilla</name>
    <name type="common">European freshwater eel</name>
    <name type="synonym">Muraena anguilla</name>
    <dbReference type="NCBI Taxonomy" id="7936"/>
    <lineage>
        <taxon>Eukaryota</taxon>
        <taxon>Metazoa</taxon>
        <taxon>Chordata</taxon>
        <taxon>Craniata</taxon>
        <taxon>Vertebrata</taxon>
        <taxon>Euteleostomi</taxon>
        <taxon>Actinopterygii</taxon>
        <taxon>Neopterygii</taxon>
        <taxon>Teleostei</taxon>
        <taxon>Anguilliformes</taxon>
        <taxon>Anguillidae</taxon>
        <taxon>Anguilla</taxon>
    </lineage>
</organism>
<accession>A0A0E9UR89</accession>
<evidence type="ECO:0000313" key="1">
    <source>
        <dbReference type="EMBL" id="JAH68384.1"/>
    </source>
</evidence>
<reference evidence="1" key="2">
    <citation type="journal article" date="2015" name="Fish Shellfish Immunol.">
        <title>Early steps in the European eel (Anguilla anguilla)-Vibrio vulnificus interaction in the gills: Role of the RtxA13 toxin.</title>
        <authorList>
            <person name="Callol A."/>
            <person name="Pajuelo D."/>
            <person name="Ebbesson L."/>
            <person name="Teles M."/>
            <person name="MacKenzie S."/>
            <person name="Amaro C."/>
        </authorList>
    </citation>
    <scope>NUCLEOTIDE SEQUENCE</scope>
</reference>